<comment type="caution">
    <text evidence="1">The sequence shown here is derived from an EMBL/GenBank/DDBJ whole genome shotgun (WGS) entry which is preliminary data.</text>
</comment>
<dbReference type="OrthoDB" id="10251254at2759"/>
<dbReference type="InterPro" id="IPR036397">
    <property type="entry name" value="RNaseH_sf"/>
</dbReference>
<dbReference type="AlphaFoldDB" id="A0A8X6P412"/>
<dbReference type="Gene3D" id="3.30.420.10">
    <property type="entry name" value="Ribonuclease H-like superfamily/Ribonuclease H"/>
    <property type="match status" value="1"/>
</dbReference>
<dbReference type="PANTHER" id="PTHR46060:SF1">
    <property type="entry name" value="MARINER MOS1 TRANSPOSASE-LIKE PROTEIN"/>
    <property type="match status" value="1"/>
</dbReference>
<evidence type="ECO:0000313" key="2">
    <source>
        <dbReference type="Proteomes" id="UP000887013"/>
    </source>
</evidence>
<proteinExistence type="predicted"/>
<organism evidence="1 2">
    <name type="scientific">Nephila pilipes</name>
    <name type="common">Giant wood spider</name>
    <name type="synonym">Nephila maculata</name>
    <dbReference type="NCBI Taxonomy" id="299642"/>
    <lineage>
        <taxon>Eukaryota</taxon>
        <taxon>Metazoa</taxon>
        <taxon>Ecdysozoa</taxon>
        <taxon>Arthropoda</taxon>
        <taxon>Chelicerata</taxon>
        <taxon>Arachnida</taxon>
        <taxon>Araneae</taxon>
        <taxon>Araneomorphae</taxon>
        <taxon>Entelegynae</taxon>
        <taxon>Araneoidea</taxon>
        <taxon>Nephilidae</taxon>
        <taxon>Nephila</taxon>
    </lineage>
</organism>
<keyword evidence="2" id="KW-1185">Reference proteome</keyword>
<accession>A0A8X6P412</accession>
<sequence length="149" mass="17031">MGVTQIKEWFNRFKDGRASAENEQRCGRPQNVAATVERMRNLVMANRRFTVREIAKEVGVSKDSAHAILREDLNINRVAVKFVPKVLSPEQKDIRFDVAQDLLDTTNTDPGFLNTVITGDESWVYAYDPETKKTMEASRFSKPKKARQV</sequence>
<reference evidence="1" key="1">
    <citation type="submission" date="2020-08" db="EMBL/GenBank/DDBJ databases">
        <title>Multicomponent nature underlies the extraordinary mechanical properties of spider dragline silk.</title>
        <authorList>
            <person name="Kono N."/>
            <person name="Nakamura H."/>
            <person name="Mori M."/>
            <person name="Yoshida Y."/>
            <person name="Ohtoshi R."/>
            <person name="Malay A.D."/>
            <person name="Moran D.A.P."/>
            <person name="Tomita M."/>
            <person name="Numata K."/>
            <person name="Arakawa K."/>
        </authorList>
    </citation>
    <scope>NUCLEOTIDE SEQUENCE</scope>
</reference>
<name>A0A8X6P412_NEPPI</name>
<dbReference type="InterPro" id="IPR052709">
    <property type="entry name" value="Transposase-MT_Hybrid"/>
</dbReference>
<dbReference type="PANTHER" id="PTHR46060">
    <property type="entry name" value="MARINER MOS1 TRANSPOSASE-LIKE PROTEIN"/>
    <property type="match status" value="1"/>
</dbReference>
<protein>
    <submittedName>
        <fullName evidence="1">HTH_48 domain-containing protein</fullName>
    </submittedName>
</protein>
<gene>
    <name evidence="1" type="primary">B7P43_G01287</name>
    <name evidence="1" type="ORF">NPIL_486741</name>
</gene>
<dbReference type="EMBL" id="BMAW01110930">
    <property type="protein sequence ID" value="GFT45561.1"/>
    <property type="molecule type" value="Genomic_DNA"/>
</dbReference>
<dbReference type="GO" id="GO:0003676">
    <property type="term" value="F:nucleic acid binding"/>
    <property type="evidence" value="ECO:0007669"/>
    <property type="project" value="InterPro"/>
</dbReference>
<dbReference type="Proteomes" id="UP000887013">
    <property type="component" value="Unassembled WGS sequence"/>
</dbReference>
<evidence type="ECO:0000313" key="1">
    <source>
        <dbReference type="EMBL" id="GFT45561.1"/>
    </source>
</evidence>